<sequence length="130" mass="13713">MTTIPADLKYTKDHEWVRVESGPDGDIATVGITQFAAEALGDVVYVDLPEAGSTITSGETCGEVESTKSVSDLYAPLTGEVTEVNAAVVDDPSLVNAESFEGGWLFRVRVADGLDDLLDADGYRAVVESA</sequence>
<dbReference type="NCBIfam" id="TIGR00527">
    <property type="entry name" value="gcvH"/>
    <property type="match status" value="1"/>
</dbReference>
<dbReference type="InterPro" id="IPR017453">
    <property type="entry name" value="GCV_H_sub"/>
</dbReference>
<gene>
    <name evidence="3 5" type="primary">gcvH</name>
    <name evidence="5" type="ORF">OO014_08020</name>
</gene>
<dbReference type="InterPro" id="IPR002930">
    <property type="entry name" value="GCV_H"/>
</dbReference>
<dbReference type="InterPro" id="IPR033753">
    <property type="entry name" value="GCV_H/Fam206"/>
</dbReference>
<proteinExistence type="inferred from homology"/>
<name>A0ABT5GGI3_9MICO</name>
<comment type="subunit">
    <text evidence="3">The glycine cleavage system is composed of four proteins: P, T, L and H.</text>
</comment>
<dbReference type="EMBL" id="JAPFQL010000027">
    <property type="protein sequence ID" value="MDC5697203.1"/>
    <property type="molecule type" value="Genomic_DNA"/>
</dbReference>
<keyword evidence="2 3" id="KW-0450">Lipoyl</keyword>
<dbReference type="Pfam" id="PF01597">
    <property type="entry name" value="GCV_H"/>
    <property type="match status" value="1"/>
</dbReference>
<dbReference type="PANTHER" id="PTHR11715:SF3">
    <property type="entry name" value="GLYCINE CLEAVAGE SYSTEM H PROTEIN-RELATED"/>
    <property type="match status" value="1"/>
</dbReference>
<protein>
    <recommendedName>
        <fullName evidence="3">Glycine cleavage system H protein</fullName>
    </recommendedName>
</protein>
<evidence type="ECO:0000313" key="5">
    <source>
        <dbReference type="EMBL" id="MDC5697203.1"/>
    </source>
</evidence>
<dbReference type="PANTHER" id="PTHR11715">
    <property type="entry name" value="GLYCINE CLEAVAGE SYSTEM H PROTEIN"/>
    <property type="match status" value="1"/>
</dbReference>
<feature type="domain" description="Lipoyl-binding" evidence="4">
    <location>
        <begin position="27"/>
        <end position="109"/>
    </location>
</feature>
<dbReference type="InterPro" id="IPR003016">
    <property type="entry name" value="2-oxoA_DH_lipoyl-BS"/>
</dbReference>
<dbReference type="InterPro" id="IPR000089">
    <property type="entry name" value="Biotin_lipoyl"/>
</dbReference>
<evidence type="ECO:0000256" key="1">
    <source>
        <dbReference type="ARBA" id="ARBA00009249"/>
    </source>
</evidence>
<dbReference type="SUPFAM" id="SSF51230">
    <property type="entry name" value="Single hybrid motif"/>
    <property type="match status" value="1"/>
</dbReference>
<comment type="similarity">
    <text evidence="1 3">Belongs to the GcvH family.</text>
</comment>
<reference evidence="5 6" key="1">
    <citation type="submission" date="2022-11" db="EMBL/GenBank/DDBJ databases">
        <title>Anaerobic phenanthrene biodegradation by a DNRA strain PheN6.</title>
        <authorList>
            <person name="Zhang Z."/>
        </authorList>
    </citation>
    <scope>NUCLEOTIDE SEQUENCE [LARGE SCALE GENOMIC DNA]</scope>
    <source>
        <strain evidence="5 6">PheN6</strain>
    </source>
</reference>
<dbReference type="NCBIfam" id="NF002270">
    <property type="entry name" value="PRK01202.1"/>
    <property type="match status" value="1"/>
</dbReference>
<dbReference type="RefSeq" id="WP_272461778.1">
    <property type="nucleotide sequence ID" value="NZ_JAPFQL010000027.1"/>
</dbReference>
<evidence type="ECO:0000313" key="6">
    <source>
        <dbReference type="Proteomes" id="UP001150259"/>
    </source>
</evidence>
<dbReference type="CDD" id="cd06848">
    <property type="entry name" value="GCS_H"/>
    <property type="match status" value="1"/>
</dbReference>
<keyword evidence="6" id="KW-1185">Reference proteome</keyword>
<dbReference type="Proteomes" id="UP001150259">
    <property type="component" value="Unassembled WGS sequence"/>
</dbReference>
<dbReference type="InterPro" id="IPR011053">
    <property type="entry name" value="Single_hybrid_motif"/>
</dbReference>
<evidence type="ECO:0000256" key="2">
    <source>
        <dbReference type="ARBA" id="ARBA00022823"/>
    </source>
</evidence>
<organism evidence="5 6">
    <name type="scientific">Intrasporangium calvum</name>
    <dbReference type="NCBI Taxonomy" id="53358"/>
    <lineage>
        <taxon>Bacteria</taxon>
        <taxon>Bacillati</taxon>
        <taxon>Actinomycetota</taxon>
        <taxon>Actinomycetes</taxon>
        <taxon>Micrococcales</taxon>
        <taxon>Intrasporangiaceae</taxon>
        <taxon>Intrasporangium</taxon>
    </lineage>
</organism>
<feature type="modified residue" description="N6-lipoyllysine" evidence="3">
    <location>
        <position position="68"/>
    </location>
</feature>
<comment type="function">
    <text evidence="3">The glycine cleavage system catalyzes the degradation of glycine. The H protein shuttles the methylamine group of glycine from the P protein to the T protein.</text>
</comment>
<dbReference type="Gene3D" id="2.40.50.100">
    <property type="match status" value="1"/>
</dbReference>
<dbReference type="PROSITE" id="PS00189">
    <property type="entry name" value="LIPOYL"/>
    <property type="match status" value="1"/>
</dbReference>
<dbReference type="PROSITE" id="PS50968">
    <property type="entry name" value="BIOTINYL_LIPOYL"/>
    <property type="match status" value="1"/>
</dbReference>
<dbReference type="HAMAP" id="MF_00272">
    <property type="entry name" value="GcvH"/>
    <property type="match status" value="1"/>
</dbReference>
<comment type="caution">
    <text evidence="5">The sequence shown here is derived from an EMBL/GenBank/DDBJ whole genome shotgun (WGS) entry which is preliminary data.</text>
</comment>
<comment type="cofactor">
    <cofactor evidence="3">
        <name>(R)-lipoate</name>
        <dbReference type="ChEBI" id="CHEBI:83088"/>
    </cofactor>
    <text evidence="3">Binds 1 lipoyl cofactor covalently.</text>
</comment>
<accession>A0ABT5GGI3</accession>
<evidence type="ECO:0000256" key="3">
    <source>
        <dbReference type="HAMAP-Rule" id="MF_00272"/>
    </source>
</evidence>
<evidence type="ECO:0000259" key="4">
    <source>
        <dbReference type="PROSITE" id="PS50968"/>
    </source>
</evidence>